<keyword evidence="2" id="KW-0547">Nucleotide-binding</keyword>
<sequence>MDSNMDFSNKLQELKIMMLGQKTSGKSATGNTLLRKQVFATCQNERCQMEEEEVFDRLVTVIDTPGWWKETSRCTEDMDKEIVRGLSLSPSGVHAVLLVVPLDLRFSQAHLGALEDHMNLFDEGIWKHTMVLFTYGDNLADKSVEEHIEREHSALRWLVDKCENKYHAINNMKKADMTQVAELFEKIEEMVAGNSGQLFCPDMKDVHLRIDEKFKKRELKHVLKQWLEQEYRRRELELMIGFKEKLLELQADIRESVASQKPRTLIDMNKIKTKGIGQKKDEKEEKVDAKINREIEKLDKDIMRSTDLLRNSKDFILPDFKGESPAPGNSDKVLDWISSFKTGTNTESQLTLNFSGTSGYTSMHDFITDMDMPE</sequence>
<dbReference type="InterPro" id="IPR045058">
    <property type="entry name" value="GIMA/IAN/Toc"/>
</dbReference>
<keyword evidence="6" id="KW-1185">Reference proteome</keyword>
<dbReference type="Proteomes" id="UP001501940">
    <property type="component" value="Chromosome 2"/>
</dbReference>
<dbReference type="Gene3D" id="3.40.50.300">
    <property type="entry name" value="P-loop containing nucleotide triphosphate hydrolases"/>
    <property type="match status" value="1"/>
</dbReference>
<reference evidence="5" key="3">
    <citation type="submission" date="2025-09" db="UniProtKB">
        <authorList>
            <consortium name="Ensembl"/>
        </authorList>
    </citation>
    <scope>IDENTIFICATION</scope>
</reference>
<evidence type="ECO:0000313" key="6">
    <source>
        <dbReference type="Proteomes" id="UP001501940"/>
    </source>
</evidence>
<dbReference type="SUPFAM" id="SSF52540">
    <property type="entry name" value="P-loop containing nucleoside triphosphate hydrolases"/>
    <property type="match status" value="1"/>
</dbReference>
<feature type="domain" description="AIG1-type G" evidence="4">
    <location>
        <begin position="11"/>
        <end position="208"/>
    </location>
</feature>
<reference evidence="5" key="2">
    <citation type="submission" date="2025-08" db="UniProtKB">
        <authorList>
            <consortium name="Ensembl"/>
        </authorList>
    </citation>
    <scope>IDENTIFICATION</scope>
</reference>
<evidence type="ECO:0000256" key="2">
    <source>
        <dbReference type="ARBA" id="ARBA00022741"/>
    </source>
</evidence>
<comment type="similarity">
    <text evidence="1">Belongs to the TRAFAC class TrmE-Era-EngA-EngB-Septin-like GTPase superfamily. AIG1/Toc34/Toc159-like paraseptin GTPase family. IAN subfamily.</text>
</comment>
<accession>A0A3Q1AKB6</accession>
<protein>
    <recommendedName>
        <fullName evidence="4">AIG1-type G domain-containing protein</fullName>
    </recommendedName>
</protein>
<reference evidence="5 6" key="1">
    <citation type="submission" date="2022-01" db="EMBL/GenBank/DDBJ databases">
        <title>A chromosome-scale genome assembly of the false clownfish, Amphiprion ocellaris.</title>
        <authorList>
            <person name="Ryu T."/>
        </authorList>
    </citation>
    <scope>NUCLEOTIDE SEQUENCE [LARGE SCALE GENOMIC DNA]</scope>
</reference>
<dbReference type="InterPro" id="IPR006703">
    <property type="entry name" value="G_AIG1"/>
</dbReference>
<name>A0A3Q1AKB6_AMPOC</name>
<dbReference type="GO" id="GO:0005525">
    <property type="term" value="F:GTP binding"/>
    <property type="evidence" value="ECO:0007669"/>
    <property type="project" value="UniProtKB-KW"/>
</dbReference>
<dbReference type="Ensembl" id="ENSAOCT00000013036.2">
    <property type="protein sequence ID" value="ENSAOCP00000001563.2"/>
    <property type="gene ID" value="ENSAOCG00000004579.2"/>
</dbReference>
<evidence type="ECO:0000313" key="5">
    <source>
        <dbReference type="Ensembl" id="ENSAOCP00000001563.2"/>
    </source>
</evidence>
<dbReference type="GeneTree" id="ENSGT00940000162556"/>
<proteinExistence type="inferred from homology"/>
<evidence type="ECO:0000259" key="4">
    <source>
        <dbReference type="PROSITE" id="PS51720"/>
    </source>
</evidence>
<dbReference type="Pfam" id="PF04548">
    <property type="entry name" value="AIG1"/>
    <property type="match status" value="1"/>
</dbReference>
<dbReference type="PANTHER" id="PTHR10903:SF107">
    <property type="entry name" value="GTPASE IMAP FAMILY MEMBER 4-LIKE-RELATED"/>
    <property type="match status" value="1"/>
</dbReference>
<dbReference type="AlphaFoldDB" id="A0A3Q1AKB6"/>
<evidence type="ECO:0000256" key="3">
    <source>
        <dbReference type="ARBA" id="ARBA00023134"/>
    </source>
</evidence>
<dbReference type="FunFam" id="3.40.50.300:FF:001809">
    <property type="entry name" value="Si:ch1073-365p7.2"/>
    <property type="match status" value="1"/>
</dbReference>
<organism evidence="5 6">
    <name type="scientific">Amphiprion ocellaris</name>
    <name type="common">Clown anemonefish</name>
    <dbReference type="NCBI Taxonomy" id="80972"/>
    <lineage>
        <taxon>Eukaryota</taxon>
        <taxon>Metazoa</taxon>
        <taxon>Chordata</taxon>
        <taxon>Craniata</taxon>
        <taxon>Vertebrata</taxon>
        <taxon>Euteleostomi</taxon>
        <taxon>Actinopterygii</taxon>
        <taxon>Neopterygii</taxon>
        <taxon>Teleostei</taxon>
        <taxon>Neoteleostei</taxon>
        <taxon>Acanthomorphata</taxon>
        <taxon>Ovalentaria</taxon>
        <taxon>Pomacentridae</taxon>
        <taxon>Amphiprion</taxon>
    </lineage>
</organism>
<dbReference type="InterPro" id="IPR027417">
    <property type="entry name" value="P-loop_NTPase"/>
</dbReference>
<dbReference type="PROSITE" id="PS51720">
    <property type="entry name" value="G_AIG1"/>
    <property type="match status" value="1"/>
</dbReference>
<keyword evidence="3" id="KW-0342">GTP-binding</keyword>
<evidence type="ECO:0000256" key="1">
    <source>
        <dbReference type="ARBA" id="ARBA00008535"/>
    </source>
</evidence>
<dbReference type="PANTHER" id="PTHR10903">
    <property type="entry name" value="GTPASE, IMAP FAMILY MEMBER-RELATED"/>
    <property type="match status" value="1"/>
</dbReference>